<reference evidence="2 3" key="1">
    <citation type="submission" date="2015-12" db="EMBL/GenBank/DDBJ databases">
        <title>Complete genome sequence of a multi-drug resistant strain Acidovorax sp. 12322-1.</title>
        <authorList>
            <person name="Ming D."/>
            <person name="Wang M."/>
            <person name="Hu S."/>
            <person name="Zhou Y."/>
            <person name="Jiang T."/>
        </authorList>
    </citation>
    <scope>NUCLEOTIDE SEQUENCE [LARGE SCALE GENOMIC DNA]</scope>
    <source>
        <strain evidence="2 3">12322-1</strain>
    </source>
</reference>
<dbReference type="RefSeq" id="WP_058880290.1">
    <property type="nucleotide sequence ID" value="NZ_LPXH01000037.1"/>
</dbReference>
<accession>A0A0W7YWB2</accession>
<name>A0A0W7YWB2_9BURK</name>
<sequence length="82" mass="8574">MYAVSQPLASAQPFSGEASLSLPTTGNTPDPIALHMQALNSLSRCKAMLTAREPMYGFALQDLAAAQQAIAALSALVQPLED</sequence>
<dbReference type="Proteomes" id="UP000053300">
    <property type="component" value="Unassembled WGS sequence"/>
</dbReference>
<comment type="caution">
    <text evidence="2">The sequence shown here is derived from an EMBL/GenBank/DDBJ whole genome shotgun (WGS) entry which is preliminary data.</text>
</comment>
<dbReference type="AlphaFoldDB" id="A0A0W7YWB2"/>
<evidence type="ECO:0000256" key="1">
    <source>
        <dbReference type="SAM" id="MobiDB-lite"/>
    </source>
</evidence>
<evidence type="ECO:0000313" key="3">
    <source>
        <dbReference type="Proteomes" id="UP000053300"/>
    </source>
</evidence>
<proteinExistence type="predicted"/>
<evidence type="ECO:0008006" key="4">
    <source>
        <dbReference type="Google" id="ProtNLM"/>
    </source>
</evidence>
<keyword evidence="3" id="KW-1185">Reference proteome</keyword>
<dbReference type="EMBL" id="LPXH01000037">
    <property type="protein sequence ID" value="KUF39087.1"/>
    <property type="molecule type" value="Genomic_DNA"/>
</dbReference>
<protein>
    <recommendedName>
        <fullName evidence="4">DUF3077 domain-containing protein</fullName>
    </recommendedName>
</protein>
<organism evidence="2 3">
    <name type="scientific">Comamonas kerstersii</name>
    <dbReference type="NCBI Taxonomy" id="225992"/>
    <lineage>
        <taxon>Bacteria</taxon>
        <taxon>Pseudomonadati</taxon>
        <taxon>Pseudomonadota</taxon>
        <taxon>Betaproteobacteria</taxon>
        <taxon>Burkholderiales</taxon>
        <taxon>Comamonadaceae</taxon>
        <taxon>Comamonas</taxon>
    </lineage>
</organism>
<gene>
    <name evidence="2" type="ORF">AS359_00545</name>
</gene>
<feature type="region of interest" description="Disordered" evidence="1">
    <location>
        <begin position="1"/>
        <end position="27"/>
    </location>
</feature>
<evidence type="ECO:0000313" key="2">
    <source>
        <dbReference type="EMBL" id="KUF39087.1"/>
    </source>
</evidence>